<dbReference type="Gene3D" id="1.10.287.130">
    <property type="match status" value="1"/>
</dbReference>
<dbReference type="GO" id="GO:0030295">
    <property type="term" value="F:protein kinase activator activity"/>
    <property type="evidence" value="ECO:0007669"/>
    <property type="project" value="TreeGrafter"/>
</dbReference>
<dbReference type="Pfam" id="PF02518">
    <property type="entry name" value="HATPase_c"/>
    <property type="match status" value="1"/>
</dbReference>
<proteinExistence type="predicted"/>
<dbReference type="InterPro" id="IPR036890">
    <property type="entry name" value="HATPase_C_sf"/>
</dbReference>
<evidence type="ECO:0000256" key="2">
    <source>
        <dbReference type="ARBA" id="ARBA00012438"/>
    </source>
</evidence>
<organism evidence="8 9">
    <name type="scientific">Sulfurimonas crateris</name>
    <dbReference type="NCBI Taxonomy" id="2574727"/>
    <lineage>
        <taxon>Bacteria</taxon>
        <taxon>Pseudomonadati</taxon>
        <taxon>Campylobacterota</taxon>
        <taxon>Epsilonproteobacteria</taxon>
        <taxon>Campylobacterales</taxon>
        <taxon>Sulfurimonadaceae</taxon>
        <taxon>Sulfurimonas</taxon>
    </lineage>
</organism>
<comment type="caution">
    <text evidence="8">The sequence shown here is derived from an EMBL/GenBank/DDBJ whole genome shotgun (WGS) entry which is preliminary data.</text>
</comment>
<keyword evidence="6" id="KW-0472">Membrane</keyword>
<dbReference type="CDD" id="cd00082">
    <property type="entry name" value="HisKA"/>
    <property type="match status" value="1"/>
</dbReference>
<dbReference type="EC" id="2.7.13.3" evidence="2"/>
<dbReference type="EMBL" id="SZPX01000005">
    <property type="protein sequence ID" value="TKI69297.1"/>
    <property type="molecule type" value="Genomic_DNA"/>
</dbReference>
<dbReference type="InterPro" id="IPR003594">
    <property type="entry name" value="HATPase_dom"/>
</dbReference>
<reference evidence="8 9" key="1">
    <citation type="submission" date="2019-04" db="EMBL/GenBank/DDBJ databases">
        <title>Sulfurimonas crateris sp. nov. a facultative anaerobic sulfur-oxidizing chemolithautotrophic bacterium isolated from a terrestrial mud vulcano.</title>
        <authorList>
            <person name="Ratnikova N.M."/>
            <person name="Slobodkin A.I."/>
            <person name="Merkel A.Y."/>
            <person name="Novikov A."/>
            <person name="Bonch-Osmolovskaya E.A."/>
            <person name="Slobodkina G.B."/>
        </authorList>
    </citation>
    <scope>NUCLEOTIDE SEQUENCE [LARGE SCALE GENOMIC DNA]</scope>
    <source>
        <strain evidence="8 9">SN118</strain>
    </source>
</reference>
<evidence type="ECO:0000256" key="5">
    <source>
        <dbReference type="ARBA" id="ARBA00022777"/>
    </source>
</evidence>
<sequence>MLKIHQIFILKFLLLFATSLLVSSIISYIALKDIIIEHNKNHLKHAIEFMEMDLKSVDDLESFAAEVNEKTSLRVTIIAVDGVVLAESDADKKEMDNHASRFEIMQSNSQDYGYITRYSNTVKADFLYIAKRVIYKDEQIYLRLSMSLEQIMYDFYSLWIKLFFVFMVILILATFISKTMSQKVVYDIEQITNYLDEVSNKNYKAIIKTKYFYEFLQISLLLKNLVKKLSKNERKKSKHMAKLRLMNKQRNDILSALSHEFKNPIAAIIGYAQTIEEDIEMPQNIREKFLGKIGSNAQKISKMLDRLALSVKLENGDLILNKSEFDIGQLCAEIALNLKSKYRDREIRVDAAELSVVSDKTMMELVLDNLVDNALKYSNGDVFITLSENKISIKDSGVGIKEEHLQKVTNKFYRVDRNSWDNSMGLGLAMVSYVLKLLGSSLEISSEFGKGSTFSFSVESMIKS</sequence>
<evidence type="ECO:0000256" key="6">
    <source>
        <dbReference type="SAM" id="Phobius"/>
    </source>
</evidence>
<dbReference type="PRINTS" id="PR00344">
    <property type="entry name" value="BCTRLSENSOR"/>
</dbReference>
<evidence type="ECO:0000256" key="4">
    <source>
        <dbReference type="ARBA" id="ARBA00022679"/>
    </source>
</evidence>
<keyword evidence="6" id="KW-0812">Transmembrane</keyword>
<dbReference type="GO" id="GO:0000156">
    <property type="term" value="F:phosphorelay response regulator activity"/>
    <property type="evidence" value="ECO:0007669"/>
    <property type="project" value="TreeGrafter"/>
</dbReference>
<dbReference type="CDD" id="cd00075">
    <property type="entry name" value="HATPase"/>
    <property type="match status" value="1"/>
</dbReference>
<gene>
    <name evidence="8" type="ORF">FCU45_07200</name>
</gene>
<dbReference type="InterPro" id="IPR050351">
    <property type="entry name" value="BphY/WalK/GraS-like"/>
</dbReference>
<dbReference type="PANTHER" id="PTHR42878:SF3">
    <property type="entry name" value="HISTIDINE PROTEIN KINASE SAES"/>
    <property type="match status" value="1"/>
</dbReference>
<feature type="domain" description="Histidine kinase" evidence="7">
    <location>
        <begin position="256"/>
        <end position="462"/>
    </location>
</feature>
<evidence type="ECO:0000256" key="1">
    <source>
        <dbReference type="ARBA" id="ARBA00000085"/>
    </source>
</evidence>
<dbReference type="InterPro" id="IPR036097">
    <property type="entry name" value="HisK_dim/P_sf"/>
</dbReference>
<dbReference type="GO" id="GO:0007234">
    <property type="term" value="P:osmosensory signaling via phosphorelay pathway"/>
    <property type="evidence" value="ECO:0007669"/>
    <property type="project" value="TreeGrafter"/>
</dbReference>
<dbReference type="InterPro" id="IPR005467">
    <property type="entry name" value="His_kinase_dom"/>
</dbReference>
<comment type="catalytic activity">
    <reaction evidence="1">
        <text>ATP + protein L-histidine = ADP + protein N-phospho-L-histidine.</text>
        <dbReference type="EC" id="2.7.13.3"/>
    </reaction>
</comment>
<evidence type="ECO:0000313" key="9">
    <source>
        <dbReference type="Proteomes" id="UP000309561"/>
    </source>
</evidence>
<dbReference type="InterPro" id="IPR004358">
    <property type="entry name" value="Sig_transdc_His_kin-like_C"/>
</dbReference>
<dbReference type="Gene3D" id="3.30.565.10">
    <property type="entry name" value="Histidine kinase-like ATPase, C-terminal domain"/>
    <property type="match status" value="1"/>
</dbReference>
<keyword evidence="3" id="KW-0597">Phosphoprotein</keyword>
<dbReference type="PANTHER" id="PTHR42878">
    <property type="entry name" value="TWO-COMPONENT HISTIDINE KINASE"/>
    <property type="match status" value="1"/>
</dbReference>
<dbReference type="RefSeq" id="WP_137013781.1">
    <property type="nucleotide sequence ID" value="NZ_SZPX01000005.1"/>
</dbReference>
<dbReference type="OrthoDB" id="5377414at2"/>
<dbReference type="PROSITE" id="PS50109">
    <property type="entry name" value="HIS_KIN"/>
    <property type="match status" value="1"/>
</dbReference>
<feature type="transmembrane region" description="Helical" evidence="6">
    <location>
        <begin position="12"/>
        <end position="31"/>
    </location>
</feature>
<dbReference type="SUPFAM" id="SSF47384">
    <property type="entry name" value="Homodimeric domain of signal transducing histidine kinase"/>
    <property type="match status" value="1"/>
</dbReference>
<keyword evidence="9" id="KW-1185">Reference proteome</keyword>
<feature type="transmembrane region" description="Helical" evidence="6">
    <location>
        <begin position="156"/>
        <end position="176"/>
    </location>
</feature>
<dbReference type="Proteomes" id="UP000309561">
    <property type="component" value="Unassembled WGS sequence"/>
</dbReference>
<protein>
    <recommendedName>
        <fullName evidence="2">histidine kinase</fullName>
        <ecNumber evidence="2">2.7.13.3</ecNumber>
    </recommendedName>
</protein>
<name>A0A4U2Z524_9BACT</name>
<keyword evidence="5 8" id="KW-0418">Kinase</keyword>
<accession>A0A4U2Z524</accession>
<evidence type="ECO:0000313" key="8">
    <source>
        <dbReference type="EMBL" id="TKI69297.1"/>
    </source>
</evidence>
<evidence type="ECO:0000259" key="7">
    <source>
        <dbReference type="PROSITE" id="PS50109"/>
    </source>
</evidence>
<dbReference type="InterPro" id="IPR003661">
    <property type="entry name" value="HisK_dim/P_dom"/>
</dbReference>
<dbReference type="GO" id="GO:0000155">
    <property type="term" value="F:phosphorelay sensor kinase activity"/>
    <property type="evidence" value="ECO:0007669"/>
    <property type="project" value="InterPro"/>
</dbReference>
<dbReference type="SUPFAM" id="SSF55874">
    <property type="entry name" value="ATPase domain of HSP90 chaperone/DNA topoisomerase II/histidine kinase"/>
    <property type="match status" value="1"/>
</dbReference>
<dbReference type="SMART" id="SM00387">
    <property type="entry name" value="HATPase_c"/>
    <property type="match status" value="1"/>
</dbReference>
<dbReference type="Pfam" id="PF00512">
    <property type="entry name" value="HisKA"/>
    <property type="match status" value="1"/>
</dbReference>
<keyword evidence="6" id="KW-1133">Transmembrane helix</keyword>
<keyword evidence="4" id="KW-0808">Transferase</keyword>
<dbReference type="AlphaFoldDB" id="A0A4U2Z524"/>
<evidence type="ECO:0000256" key="3">
    <source>
        <dbReference type="ARBA" id="ARBA00022553"/>
    </source>
</evidence>
<dbReference type="SMART" id="SM00388">
    <property type="entry name" value="HisKA"/>
    <property type="match status" value="1"/>
</dbReference>